<dbReference type="PROSITE" id="PS51198">
    <property type="entry name" value="UVRD_HELICASE_ATP_BIND"/>
    <property type="match status" value="1"/>
</dbReference>
<dbReference type="GO" id="GO:0005524">
    <property type="term" value="F:ATP binding"/>
    <property type="evidence" value="ECO:0007669"/>
    <property type="project" value="UniProtKB-UniRule"/>
</dbReference>
<feature type="binding site" evidence="10">
    <location>
        <begin position="27"/>
        <end position="34"/>
    </location>
    <ligand>
        <name>ATP</name>
        <dbReference type="ChEBI" id="CHEBI:30616"/>
    </ligand>
</feature>
<evidence type="ECO:0000313" key="14">
    <source>
        <dbReference type="EMBL" id="SDF54035.1"/>
    </source>
</evidence>
<evidence type="ECO:0000256" key="5">
    <source>
        <dbReference type="ARBA" id="ARBA00022840"/>
    </source>
</evidence>
<dbReference type="EC" id="5.6.2.4" evidence="8"/>
<dbReference type="GO" id="GO:0000725">
    <property type="term" value="P:recombinational repair"/>
    <property type="evidence" value="ECO:0007669"/>
    <property type="project" value="TreeGrafter"/>
</dbReference>
<keyword evidence="6" id="KW-0413">Isomerase</keyword>
<dbReference type="Gene3D" id="3.40.50.300">
    <property type="entry name" value="P-loop containing nucleotide triphosphate hydrolases"/>
    <property type="match status" value="2"/>
</dbReference>
<dbReference type="SUPFAM" id="SSF52540">
    <property type="entry name" value="P-loop containing nucleoside triphosphate hydrolases"/>
    <property type="match status" value="1"/>
</dbReference>
<reference evidence="15" key="1">
    <citation type="submission" date="2016-10" db="EMBL/GenBank/DDBJ databases">
        <authorList>
            <person name="Varghese N."/>
            <person name="Submissions S."/>
        </authorList>
    </citation>
    <scope>NUCLEOTIDE SEQUENCE [LARGE SCALE GENOMIC DNA]</scope>
    <source>
        <strain evidence="15">KHC7</strain>
    </source>
</reference>
<evidence type="ECO:0000259" key="12">
    <source>
        <dbReference type="PROSITE" id="PS51198"/>
    </source>
</evidence>
<dbReference type="EMBL" id="FNBX01000007">
    <property type="protein sequence ID" value="SDF54035.1"/>
    <property type="molecule type" value="Genomic_DNA"/>
</dbReference>
<evidence type="ECO:0000256" key="10">
    <source>
        <dbReference type="PROSITE-ProRule" id="PRU00560"/>
    </source>
</evidence>
<keyword evidence="15" id="KW-1185">Reference proteome</keyword>
<sequence length="776" mass="85070">MIDYAQALNEAQYAAATSGDGPTLVVAGAGSGKTRTIVYRLAWLAERGVPPENMLLLTFTRKAAREMLHRAGLLLGQGLAGVQGGTFHAFAYGVLRRWRPSWLGDRPFTVMDAADITAAVKQCKEALRLGKGDRSFPKTQSIVGLLSKARNKEQPLDEVLQREAFHLLPHAEALAQLDMAYRAYRREKGLLDYDDLLFELEALLRENAAAAEALRARYSHILVDEYQDTNLVQARLVRLLAGEGGNVMAVGDEAQSIYAFRGANVRNILDFPKLFPGARVIRLEENYRSTRPVLEVANSLLAHAAESFRKKLFTRKEGGAPVRLVAPLSDLSQARLVVRRIEDLLQEHLPHEIAVLFRAGFHSYQLELALNQASIPFRKYGGLRYTEAAHVKDVMAYVRLLLNPLDMPAFARVAAQHHGIGPKTVEKLYAAAARGDAKITGKAFARFPGLLEDLRFVDGLRAAPQAPAATLGTVLEHYRPRLETLYPEDWPRRQQGLEEIVQMASGYTDLDLFVADLALESPEEESDDGEGRVTLSTVHSAKGLEWNAVLIIDLVEDRFPSRHALARPEDFEEERRLMYVACTRARQNLDLYVPATLYSRAERGSQHVSPSPFVRELAPGLVEEWVEGFGGALTRREAGGMGFGRKTGLGERPPVGCGAADGRPGGRAERLSAAYDDCQLPPEERADAPAGAGATARATTRQTLPAAAACPTACGTPPSGPAGERAEGPAGALCYCRHRIFGRGKIVKELPPDKVQVNFPGFGLKVILREYLLLEG</sequence>
<gene>
    <name evidence="14" type="ORF">SAMN05192586_10764</name>
</gene>
<dbReference type="AlphaFoldDB" id="A0A1G7LX00"/>
<evidence type="ECO:0000259" key="13">
    <source>
        <dbReference type="PROSITE" id="PS51217"/>
    </source>
</evidence>
<comment type="catalytic activity">
    <reaction evidence="9">
        <text>ATP + H2O = ADP + phosphate + H(+)</text>
        <dbReference type="Rhea" id="RHEA:13065"/>
        <dbReference type="ChEBI" id="CHEBI:15377"/>
        <dbReference type="ChEBI" id="CHEBI:15378"/>
        <dbReference type="ChEBI" id="CHEBI:30616"/>
        <dbReference type="ChEBI" id="CHEBI:43474"/>
        <dbReference type="ChEBI" id="CHEBI:456216"/>
        <dbReference type="EC" id="5.6.2.4"/>
    </reaction>
</comment>
<dbReference type="PANTHER" id="PTHR11070:SF3">
    <property type="entry name" value="DNA 3'-5' HELICASE"/>
    <property type="match status" value="1"/>
</dbReference>
<dbReference type="InterPro" id="IPR000212">
    <property type="entry name" value="DNA_helicase_UvrD/REP"/>
</dbReference>
<evidence type="ECO:0000313" key="15">
    <source>
        <dbReference type="Proteomes" id="UP000199355"/>
    </source>
</evidence>
<evidence type="ECO:0000256" key="4">
    <source>
        <dbReference type="ARBA" id="ARBA00022806"/>
    </source>
</evidence>
<dbReference type="Pfam" id="PF13361">
    <property type="entry name" value="UvrD_C"/>
    <property type="match status" value="2"/>
</dbReference>
<dbReference type="GO" id="GO:0003677">
    <property type="term" value="F:DNA binding"/>
    <property type="evidence" value="ECO:0007669"/>
    <property type="project" value="InterPro"/>
</dbReference>
<dbReference type="InterPro" id="IPR014016">
    <property type="entry name" value="UvrD-like_ATP-bd"/>
</dbReference>
<feature type="region of interest" description="Disordered" evidence="11">
    <location>
        <begin position="644"/>
        <end position="668"/>
    </location>
</feature>
<evidence type="ECO:0000256" key="6">
    <source>
        <dbReference type="ARBA" id="ARBA00023235"/>
    </source>
</evidence>
<dbReference type="GO" id="GO:0043138">
    <property type="term" value="F:3'-5' DNA helicase activity"/>
    <property type="evidence" value="ECO:0007669"/>
    <property type="project" value="UniProtKB-EC"/>
</dbReference>
<evidence type="ECO:0000256" key="11">
    <source>
        <dbReference type="SAM" id="MobiDB-lite"/>
    </source>
</evidence>
<dbReference type="GO" id="GO:0005829">
    <property type="term" value="C:cytosol"/>
    <property type="evidence" value="ECO:0007669"/>
    <property type="project" value="TreeGrafter"/>
</dbReference>
<protein>
    <recommendedName>
        <fullName evidence="8">DNA 3'-5' helicase</fullName>
        <ecNumber evidence="8">5.6.2.4</ecNumber>
    </recommendedName>
</protein>
<keyword evidence="5 10" id="KW-0067">ATP-binding</keyword>
<evidence type="ECO:0000256" key="7">
    <source>
        <dbReference type="ARBA" id="ARBA00034617"/>
    </source>
</evidence>
<evidence type="ECO:0000256" key="9">
    <source>
        <dbReference type="ARBA" id="ARBA00048988"/>
    </source>
</evidence>
<feature type="domain" description="UvrD-like helicase C-terminal" evidence="13">
    <location>
        <begin position="291"/>
        <end position="543"/>
    </location>
</feature>
<organism evidence="14 15">
    <name type="scientific">Desulfovibrio legallii</name>
    <dbReference type="NCBI Taxonomy" id="571438"/>
    <lineage>
        <taxon>Bacteria</taxon>
        <taxon>Pseudomonadati</taxon>
        <taxon>Thermodesulfobacteriota</taxon>
        <taxon>Desulfovibrionia</taxon>
        <taxon>Desulfovibrionales</taxon>
        <taxon>Desulfovibrionaceae</taxon>
        <taxon>Desulfovibrio</taxon>
    </lineage>
</organism>
<dbReference type="Pfam" id="PF00580">
    <property type="entry name" value="UvrD-helicase"/>
    <property type="match status" value="1"/>
</dbReference>
<dbReference type="InterPro" id="IPR027417">
    <property type="entry name" value="P-loop_NTPase"/>
</dbReference>
<comment type="similarity">
    <text evidence="1">Belongs to the helicase family. UvrD subfamily.</text>
</comment>
<dbReference type="Gene3D" id="1.10.486.10">
    <property type="entry name" value="PCRA, domain 4"/>
    <property type="match status" value="1"/>
</dbReference>
<dbReference type="PROSITE" id="PS51217">
    <property type="entry name" value="UVRD_HELICASE_CTER"/>
    <property type="match status" value="1"/>
</dbReference>
<dbReference type="RefSeq" id="WP_092153430.1">
    <property type="nucleotide sequence ID" value="NZ_FNBX01000007.1"/>
</dbReference>
<dbReference type="InterPro" id="IPR013986">
    <property type="entry name" value="DExx_box_DNA_helicase_dom_sf"/>
</dbReference>
<evidence type="ECO:0000256" key="1">
    <source>
        <dbReference type="ARBA" id="ARBA00009922"/>
    </source>
</evidence>
<dbReference type="InterPro" id="IPR014017">
    <property type="entry name" value="DNA_helicase_UvrD-like_C"/>
</dbReference>
<keyword evidence="2 10" id="KW-0547">Nucleotide-binding</keyword>
<dbReference type="OrthoDB" id="9810135at2"/>
<keyword evidence="4 10" id="KW-0347">Helicase</keyword>
<dbReference type="STRING" id="571438.SAMN05192586_10764"/>
<evidence type="ECO:0000256" key="3">
    <source>
        <dbReference type="ARBA" id="ARBA00022801"/>
    </source>
</evidence>
<dbReference type="GO" id="GO:0016887">
    <property type="term" value="F:ATP hydrolysis activity"/>
    <property type="evidence" value="ECO:0007669"/>
    <property type="project" value="RHEA"/>
</dbReference>
<evidence type="ECO:0000256" key="2">
    <source>
        <dbReference type="ARBA" id="ARBA00022741"/>
    </source>
</evidence>
<proteinExistence type="inferred from homology"/>
<keyword evidence="3 10" id="KW-0378">Hydrolase</keyword>
<accession>A0A1G7LX00</accession>
<dbReference type="PANTHER" id="PTHR11070">
    <property type="entry name" value="UVRD / RECB / PCRA DNA HELICASE FAMILY MEMBER"/>
    <property type="match status" value="1"/>
</dbReference>
<dbReference type="CDD" id="cd18807">
    <property type="entry name" value="SF1_C_UvrD"/>
    <property type="match status" value="1"/>
</dbReference>
<feature type="domain" description="UvrD-like helicase ATP-binding" evidence="12">
    <location>
        <begin position="6"/>
        <end position="290"/>
    </location>
</feature>
<dbReference type="Gene3D" id="1.10.10.160">
    <property type="match status" value="1"/>
</dbReference>
<comment type="catalytic activity">
    <reaction evidence="7">
        <text>Couples ATP hydrolysis with the unwinding of duplex DNA by translocating in the 3'-5' direction.</text>
        <dbReference type="EC" id="5.6.2.4"/>
    </reaction>
</comment>
<dbReference type="CDD" id="cd17932">
    <property type="entry name" value="DEXQc_UvrD"/>
    <property type="match status" value="1"/>
</dbReference>
<evidence type="ECO:0000256" key="8">
    <source>
        <dbReference type="ARBA" id="ARBA00034808"/>
    </source>
</evidence>
<dbReference type="Proteomes" id="UP000199355">
    <property type="component" value="Unassembled WGS sequence"/>
</dbReference>
<name>A0A1G7LX00_9BACT</name>